<evidence type="ECO:0000313" key="5">
    <source>
        <dbReference type="EMBL" id="GEB45726.1"/>
    </source>
</evidence>
<proteinExistence type="predicted"/>
<dbReference type="RefSeq" id="WP_378713513.1">
    <property type="nucleotide sequence ID" value="NZ_JBHMAE010000009.1"/>
</dbReference>
<evidence type="ECO:0000259" key="4">
    <source>
        <dbReference type="PROSITE" id="PS51736"/>
    </source>
</evidence>
<name>A0A4Y3QJZ0_MICTE</name>
<dbReference type="PANTHER" id="PTHR30461:SF2">
    <property type="entry name" value="SERINE RECOMBINASE PINE-RELATED"/>
    <property type="match status" value="1"/>
</dbReference>
<dbReference type="EMBL" id="BJML01000004">
    <property type="protein sequence ID" value="GEB45726.1"/>
    <property type="molecule type" value="Genomic_DNA"/>
</dbReference>
<evidence type="ECO:0000256" key="2">
    <source>
        <dbReference type="ARBA" id="ARBA00023172"/>
    </source>
</evidence>
<dbReference type="Pfam" id="PF02796">
    <property type="entry name" value="HTH_7"/>
    <property type="match status" value="1"/>
</dbReference>
<dbReference type="Gene3D" id="3.40.50.1390">
    <property type="entry name" value="Resolvase, N-terminal catalytic domain"/>
    <property type="match status" value="1"/>
</dbReference>
<dbReference type="PROSITE" id="PS51736">
    <property type="entry name" value="RECOMBINASES_3"/>
    <property type="match status" value="1"/>
</dbReference>
<dbReference type="InterPro" id="IPR006120">
    <property type="entry name" value="Resolvase_HTH_dom"/>
</dbReference>
<dbReference type="Gene3D" id="1.10.10.60">
    <property type="entry name" value="Homeodomain-like"/>
    <property type="match status" value="1"/>
</dbReference>
<gene>
    <name evidence="5" type="primary">tnpR</name>
    <name evidence="5" type="ORF">MTE01_16710</name>
</gene>
<dbReference type="GO" id="GO:0003677">
    <property type="term" value="F:DNA binding"/>
    <property type="evidence" value="ECO:0007669"/>
    <property type="project" value="UniProtKB-KW"/>
</dbReference>
<keyword evidence="1" id="KW-0238">DNA-binding</keyword>
<reference evidence="5 6" key="1">
    <citation type="submission" date="2019-06" db="EMBL/GenBank/DDBJ databases">
        <title>Whole genome shotgun sequence of Microbacterium testaceum NBRC 12675.</title>
        <authorList>
            <person name="Hosoyama A."/>
            <person name="Uohara A."/>
            <person name="Ohji S."/>
            <person name="Ichikawa N."/>
        </authorList>
    </citation>
    <scope>NUCLEOTIDE SEQUENCE [LARGE SCALE GENOMIC DNA]</scope>
    <source>
        <strain evidence="5 6">NBRC 12675</strain>
    </source>
</reference>
<protein>
    <submittedName>
        <fullName evidence="5">Resolvase</fullName>
    </submittedName>
</protein>
<dbReference type="InterPro" id="IPR050639">
    <property type="entry name" value="SSR_resolvase"/>
</dbReference>
<sequence length="209" mass="22901">MKGVYANGGRMKVGYSRVSTTAQDVEAQHAFLIGAGVDAERIYTDAGFTGKNASRAGLRQALAAVREGDTLVVPKMDRFARNLEDTLRLVRELTDRGVIFQMGHTVYDPRDPWSKLFLSFLAAIAEAEGGWISLRTQEAMARPAVRAKLKGRQPSISPKADAAIARMLDEGDESPSDIAQSFRISRASVYRAAERHRRRHPSPDTAADG</sequence>
<dbReference type="PANTHER" id="PTHR30461">
    <property type="entry name" value="DNA-INVERTASE FROM LAMBDOID PROPHAGE"/>
    <property type="match status" value="1"/>
</dbReference>
<dbReference type="CDD" id="cd03768">
    <property type="entry name" value="SR_ResInv"/>
    <property type="match status" value="1"/>
</dbReference>
<dbReference type="AlphaFoldDB" id="A0A4Y3QJZ0"/>
<dbReference type="GO" id="GO:0000150">
    <property type="term" value="F:DNA strand exchange activity"/>
    <property type="evidence" value="ECO:0007669"/>
    <property type="project" value="InterPro"/>
</dbReference>
<dbReference type="SUPFAM" id="SSF53041">
    <property type="entry name" value="Resolvase-like"/>
    <property type="match status" value="1"/>
</dbReference>
<dbReference type="Proteomes" id="UP000319525">
    <property type="component" value="Unassembled WGS sequence"/>
</dbReference>
<keyword evidence="2" id="KW-0233">DNA recombination</keyword>
<feature type="domain" description="Resolvase/invertase-type recombinase catalytic" evidence="4">
    <location>
        <begin position="11"/>
        <end position="147"/>
    </location>
</feature>
<comment type="caution">
    <text evidence="5">The sequence shown here is derived from an EMBL/GenBank/DDBJ whole genome shotgun (WGS) entry which is preliminary data.</text>
</comment>
<evidence type="ECO:0000256" key="3">
    <source>
        <dbReference type="SAM" id="MobiDB-lite"/>
    </source>
</evidence>
<evidence type="ECO:0000313" key="6">
    <source>
        <dbReference type="Proteomes" id="UP000319525"/>
    </source>
</evidence>
<dbReference type="InterPro" id="IPR036162">
    <property type="entry name" value="Resolvase-like_N_sf"/>
</dbReference>
<dbReference type="InterPro" id="IPR006119">
    <property type="entry name" value="Resolv_N"/>
</dbReference>
<accession>A0A4Y3QJZ0</accession>
<organism evidence="5 6">
    <name type="scientific">Microbacterium testaceum</name>
    <name type="common">Aureobacterium testaceum</name>
    <name type="synonym">Brevibacterium testaceum</name>
    <dbReference type="NCBI Taxonomy" id="2033"/>
    <lineage>
        <taxon>Bacteria</taxon>
        <taxon>Bacillati</taxon>
        <taxon>Actinomycetota</taxon>
        <taxon>Actinomycetes</taxon>
        <taxon>Micrococcales</taxon>
        <taxon>Microbacteriaceae</taxon>
        <taxon>Microbacterium</taxon>
    </lineage>
</organism>
<dbReference type="Pfam" id="PF00239">
    <property type="entry name" value="Resolvase"/>
    <property type="match status" value="1"/>
</dbReference>
<dbReference type="SMART" id="SM00857">
    <property type="entry name" value="Resolvase"/>
    <property type="match status" value="1"/>
</dbReference>
<feature type="region of interest" description="Disordered" evidence="3">
    <location>
        <begin position="190"/>
        <end position="209"/>
    </location>
</feature>
<evidence type="ECO:0000256" key="1">
    <source>
        <dbReference type="ARBA" id="ARBA00023125"/>
    </source>
</evidence>